<dbReference type="PANTHER" id="PTHR45631">
    <property type="entry name" value="OS07G0107800 PROTEIN-RELATED"/>
    <property type="match status" value="1"/>
</dbReference>
<evidence type="ECO:0000259" key="9">
    <source>
        <dbReference type="Pfam" id="PF08263"/>
    </source>
</evidence>
<dbReference type="Pfam" id="PF00560">
    <property type="entry name" value="LRR_1"/>
    <property type="match status" value="1"/>
</dbReference>
<evidence type="ECO:0000256" key="3">
    <source>
        <dbReference type="ARBA" id="ARBA00022692"/>
    </source>
</evidence>
<evidence type="ECO:0000259" key="10">
    <source>
        <dbReference type="Pfam" id="PF12819"/>
    </source>
</evidence>
<accession>A0AAV3RF44</accession>
<feature type="signal peptide" evidence="8">
    <location>
        <begin position="1"/>
        <end position="21"/>
    </location>
</feature>
<dbReference type="InterPro" id="IPR024788">
    <property type="entry name" value="Malectin-like_Carb-bd_dom"/>
</dbReference>
<reference evidence="11 12" key="1">
    <citation type="submission" date="2024-01" db="EMBL/GenBank/DDBJ databases">
        <title>The complete chloroplast genome sequence of Lithospermum erythrorhizon: insights into the phylogenetic relationship among Boraginaceae species and the maternal lineages of purple gromwells.</title>
        <authorList>
            <person name="Okada T."/>
            <person name="Watanabe K."/>
        </authorList>
    </citation>
    <scope>NUCLEOTIDE SEQUENCE [LARGE SCALE GENOMIC DNA]</scope>
</reference>
<name>A0AAV3RF44_LITER</name>
<protein>
    <submittedName>
        <fullName evidence="11">Uncharacterized protein</fullName>
    </submittedName>
</protein>
<dbReference type="AlphaFoldDB" id="A0AAV3RF44"/>
<dbReference type="Pfam" id="PF12819">
    <property type="entry name" value="Malectin_like"/>
    <property type="match status" value="1"/>
</dbReference>
<feature type="chain" id="PRO_5043999694" evidence="8">
    <location>
        <begin position="22"/>
        <end position="512"/>
    </location>
</feature>
<keyword evidence="4 8" id="KW-0732">Signal</keyword>
<proteinExistence type="predicted"/>
<gene>
    <name evidence="11" type="ORF">LIER_27302</name>
</gene>
<organism evidence="11 12">
    <name type="scientific">Lithospermum erythrorhizon</name>
    <name type="common">Purple gromwell</name>
    <name type="synonym">Lithospermum officinale var. erythrorhizon</name>
    <dbReference type="NCBI Taxonomy" id="34254"/>
    <lineage>
        <taxon>Eukaryota</taxon>
        <taxon>Viridiplantae</taxon>
        <taxon>Streptophyta</taxon>
        <taxon>Embryophyta</taxon>
        <taxon>Tracheophyta</taxon>
        <taxon>Spermatophyta</taxon>
        <taxon>Magnoliopsida</taxon>
        <taxon>eudicotyledons</taxon>
        <taxon>Gunneridae</taxon>
        <taxon>Pentapetalae</taxon>
        <taxon>asterids</taxon>
        <taxon>lamiids</taxon>
        <taxon>Boraginales</taxon>
        <taxon>Boraginaceae</taxon>
        <taxon>Boraginoideae</taxon>
        <taxon>Lithospermeae</taxon>
        <taxon>Lithospermum</taxon>
    </lineage>
</organism>
<sequence>MIISFLLYLLLPSLFSTLSISQPLRGRLIDCGATFDTDFNGLKWLSDKDFITTGLPRNLSIQYQDATLSTVRTFPYENNLHKKFCYVVPVYRTGKYLVRTTYFYGGVNENVNPPVFDQIVDGTFWVMVNTTNDYLRNLTSYYEGVFMATGKSMSVCLAANQYTDSDPFMSALELVLLDNSLYNSTDFTSFGLSLISRNSFGYNGSIIRYPDDVFDRYWEPYGDINSTASRIRDVEVSGFWNIPPLKVFQTQLSVNQPEQLEILWPSEPIPNSTYYIALYFADDPGSSRVFSVYINGVQYYNDLNMTSDGVSIIAKQWPLAGLTNITLSPAAGSRIGPLINAGEIFGILPLGGRTLTRDVIALEKLKESFVYPPVDWTGDPCLPRGYSWTGVSCSEGPRIRVTNLNLTGMGLSGSISPSIADLTGLSEIYLANNNLEGSIPDFSTLKLLEILHLEDNQITGEIPSSLGNMEKLRGVFLQNNNLTGQVPGNLIGKPGLDFRYSPGNPSLSIPQS</sequence>
<dbReference type="Gene3D" id="3.80.10.10">
    <property type="entry name" value="Ribonuclease Inhibitor"/>
    <property type="match status" value="1"/>
</dbReference>
<dbReference type="Gene3D" id="2.60.120.430">
    <property type="entry name" value="Galactose-binding lectin"/>
    <property type="match status" value="2"/>
</dbReference>
<dbReference type="PANTHER" id="PTHR45631:SF3">
    <property type="entry name" value="OS05G0393100 PROTEIN"/>
    <property type="match status" value="1"/>
</dbReference>
<dbReference type="InterPro" id="IPR001611">
    <property type="entry name" value="Leu-rich_rpt"/>
</dbReference>
<evidence type="ECO:0000256" key="4">
    <source>
        <dbReference type="ARBA" id="ARBA00022729"/>
    </source>
</evidence>
<dbReference type="GO" id="GO:0016020">
    <property type="term" value="C:membrane"/>
    <property type="evidence" value="ECO:0007669"/>
    <property type="project" value="UniProtKB-SubCell"/>
</dbReference>
<evidence type="ECO:0000256" key="6">
    <source>
        <dbReference type="ARBA" id="ARBA00022989"/>
    </source>
</evidence>
<dbReference type="EMBL" id="BAABME010008750">
    <property type="protein sequence ID" value="GAA0173750.1"/>
    <property type="molecule type" value="Genomic_DNA"/>
</dbReference>
<feature type="domain" description="Malectin-like" evidence="10">
    <location>
        <begin position="29"/>
        <end position="346"/>
    </location>
</feature>
<dbReference type="Proteomes" id="UP001454036">
    <property type="component" value="Unassembled WGS sequence"/>
</dbReference>
<keyword evidence="5" id="KW-0677">Repeat</keyword>
<evidence type="ECO:0000256" key="2">
    <source>
        <dbReference type="ARBA" id="ARBA00022614"/>
    </source>
</evidence>
<evidence type="ECO:0000256" key="1">
    <source>
        <dbReference type="ARBA" id="ARBA00004167"/>
    </source>
</evidence>
<keyword evidence="2" id="KW-0433">Leucine-rich repeat</keyword>
<evidence type="ECO:0000256" key="7">
    <source>
        <dbReference type="ARBA" id="ARBA00023136"/>
    </source>
</evidence>
<dbReference type="FunFam" id="3.80.10.10:FF:000129">
    <property type="entry name" value="Leucine-rich repeat receptor-like kinase"/>
    <property type="match status" value="1"/>
</dbReference>
<evidence type="ECO:0000256" key="5">
    <source>
        <dbReference type="ARBA" id="ARBA00022737"/>
    </source>
</evidence>
<dbReference type="Pfam" id="PF08263">
    <property type="entry name" value="LRRNT_2"/>
    <property type="match status" value="1"/>
</dbReference>
<keyword evidence="6" id="KW-1133">Transmembrane helix</keyword>
<dbReference type="InterPro" id="IPR013210">
    <property type="entry name" value="LRR_N_plant-typ"/>
</dbReference>
<keyword evidence="3" id="KW-0812">Transmembrane</keyword>
<evidence type="ECO:0000313" key="12">
    <source>
        <dbReference type="Proteomes" id="UP001454036"/>
    </source>
</evidence>
<dbReference type="SUPFAM" id="SSF52058">
    <property type="entry name" value="L domain-like"/>
    <property type="match status" value="1"/>
</dbReference>
<comment type="subcellular location">
    <subcellularLocation>
        <location evidence="1">Membrane</location>
        <topology evidence="1">Single-pass membrane protein</topology>
    </subcellularLocation>
</comment>
<keyword evidence="7" id="KW-0472">Membrane</keyword>
<evidence type="ECO:0000256" key="8">
    <source>
        <dbReference type="SAM" id="SignalP"/>
    </source>
</evidence>
<evidence type="ECO:0000313" key="11">
    <source>
        <dbReference type="EMBL" id="GAA0173750.1"/>
    </source>
</evidence>
<dbReference type="InterPro" id="IPR032675">
    <property type="entry name" value="LRR_dom_sf"/>
</dbReference>
<feature type="domain" description="Leucine-rich repeat-containing N-terminal plant-type" evidence="9">
    <location>
        <begin position="357"/>
        <end position="394"/>
    </location>
</feature>
<comment type="caution">
    <text evidence="11">The sequence shown here is derived from an EMBL/GenBank/DDBJ whole genome shotgun (WGS) entry which is preliminary data.</text>
</comment>
<keyword evidence="12" id="KW-1185">Reference proteome</keyword>